<feature type="compositionally biased region" description="Low complexity" evidence="3">
    <location>
        <begin position="858"/>
        <end position="871"/>
    </location>
</feature>
<comment type="caution">
    <text evidence="4">The sequence shown here is derived from an EMBL/GenBank/DDBJ whole genome shotgun (WGS) entry which is preliminary data.</text>
</comment>
<reference evidence="4 5" key="1">
    <citation type="journal article" date="2021" name="J. Hered.">
        <title>A chromosome-level genome assembly of the parasitoid wasp, Cotesia glomerata (Hymenoptera: Braconidae).</title>
        <authorList>
            <person name="Pinto B.J."/>
            <person name="Weis J.J."/>
            <person name="Gamble T."/>
            <person name="Ode P.J."/>
            <person name="Paul R."/>
            <person name="Zaspel J.M."/>
        </authorList>
    </citation>
    <scope>NUCLEOTIDE SEQUENCE [LARGE SCALE GENOMIC DNA]</scope>
    <source>
        <strain evidence="4">CgM1</strain>
    </source>
</reference>
<dbReference type="PANTHER" id="PTHR22874:SF1">
    <property type="entry name" value="ACTIVATING MOLECULE IN BECN1-REGULATED AUTOPHAGY PROTEIN 1"/>
    <property type="match status" value="1"/>
</dbReference>
<evidence type="ECO:0000256" key="3">
    <source>
        <dbReference type="SAM" id="MobiDB-lite"/>
    </source>
</evidence>
<feature type="compositionally biased region" description="Basic and acidic residues" evidence="3">
    <location>
        <begin position="755"/>
        <end position="766"/>
    </location>
</feature>
<feature type="compositionally biased region" description="Basic and acidic residues" evidence="3">
    <location>
        <begin position="1536"/>
        <end position="1546"/>
    </location>
</feature>
<feature type="region of interest" description="Disordered" evidence="3">
    <location>
        <begin position="1"/>
        <end position="24"/>
    </location>
</feature>
<evidence type="ECO:0000256" key="1">
    <source>
        <dbReference type="PROSITE-ProRule" id="PRU00221"/>
    </source>
</evidence>
<feature type="compositionally biased region" description="Polar residues" evidence="3">
    <location>
        <begin position="1128"/>
        <end position="1152"/>
    </location>
</feature>
<dbReference type="GO" id="GO:0080008">
    <property type="term" value="C:Cul4-RING E3 ubiquitin ligase complex"/>
    <property type="evidence" value="ECO:0007669"/>
    <property type="project" value="TreeGrafter"/>
</dbReference>
<dbReference type="InterPro" id="IPR015943">
    <property type="entry name" value="WD40/YVTN_repeat-like_dom_sf"/>
</dbReference>
<dbReference type="PROSITE" id="PS50082">
    <property type="entry name" value="WD_REPEATS_2"/>
    <property type="match status" value="1"/>
</dbReference>
<feature type="compositionally biased region" description="Basic and acidic residues" evidence="3">
    <location>
        <begin position="1111"/>
        <end position="1127"/>
    </location>
</feature>
<accession>A0AAV7IMJ3</accession>
<feature type="compositionally biased region" description="Low complexity" evidence="3">
    <location>
        <begin position="453"/>
        <end position="469"/>
    </location>
</feature>
<keyword evidence="2" id="KW-0175">Coiled coil</keyword>
<dbReference type="Pfam" id="PF00400">
    <property type="entry name" value="WD40"/>
    <property type="match status" value="1"/>
</dbReference>
<dbReference type="Proteomes" id="UP000826195">
    <property type="component" value="Unassembled WGS sequence"/>
</dbReference>
<feature type="compositionally biased region" description="Polar residues" evidence="3">
    <location>
        <begin position="698"/>
        <end position="707"/>
    </location>
</feature>
<feature type="compositionally biased region" description="Low complexity" evidence="3">
    <location>
        <begin position="1830"/>
        <end position="1843"/>
    </location>
</feature>
<proteinExistence type="predicted"/>
<feature type="compositionally biased region" description="Low complexity" evidence="3">
    <location>
        <begin position="1697"/>
        <end position="1708"/>
    </location>
</feature>
<organism evidence="4 5">
    <name type="scientific">Cotesia glomerata</name>
    <name type="common">Lepidopteran parasitic wasp</name>
    <name type="synonym">Apanteles glomeratus</name>
    <dbReference type="NCBI Taxonomy" id="32391"/>
    <lineage>
        <taxon>Eukaryota</taxon>
        <taxon>Metazoa</taxon>
        <taxon>Ecdysozoa</taxon>
        <taxon>Arthropoda</taxon>
        <taxon>Hexapoda</taxon>
        <taxon>Insecta</taxon>
        <taxon>Pterygota</taxon>
        <taxon>Neoptera</taxon>
        <taxon>Endopterygota</taxon>
        <taxon>Hymenoptera</taxon>
        <taxon>Apocrita</taxon>
        <taxon>Ichneumonoidea</taxon>
        <taxon>Braconidae</taxon>
        <taxon>Microgastrinae</taxon>
        <taxon>Cotesia</taxon>
    </lineage>
</organism>
<dbReference type="Gene3D" id="2.130.10.10">
    <property type="entry name" value="YVTN repeat-like/Quinoprotein amine dehydrogenase"/>
    <property type="match status" value="1"/>
</dbReference>
<feature type="region of interest" description="Disordered" evidence="3">
    <location>
        <begin position="1276"/>
        <end position="1307"/>
    </location>
</feature>
<dbReference type="GO" id="GO:1990756">
    <property type="term" value="F:ubiquitin-like ligase-substrate adaptor activity"/>
    <property type="evidence" value="ECO:0007669"/>
    <property type="project" value="TreeGrafter"/>
</dbReference>
<dbReference type="GO" id="GO:0000423">
    <property type="term" value="P:mitophagy"/>
    <property type="evidence" value="ECO:0007669"/>
    <property type="project" value="TreeGrafter"/>
</dbReference>
<feature type="compositionally biased region" description="Polar residues" evidence="3">
    <location>
        <begin position="1280"/>
        <end position="1307"/>
    </location>
</feature>
<dbReference type="InterPro" id="IPR036322">
    <property type="entry name" value="WD40_repeat_dom_sf"/>
</dbReference>
<feature type="coiled-coil region" evidence="2">
    <location>
        <begin position="618"/>
        <end position="652"/>
    </location>
</feature>
<feature type="compositionally biased region" description="Acidic residues" evidence="3">
    <location>
        <begin position="924"/>
        <end position="994"/>
    </location>
</feature>
<dbReference type="PANTHER" id="PTHR22874">
    <property type="entry name" value="ACTIVATING MOLECULE IN BECN1-REGULATED AUTOPHAGY PROTEIN 1"/>
    <property type="match status" value="1"/>
</dbReference>
<feature type="region of interest" description="Disordered" evidence="3">
    <location>
        <begin position="1694"/>
        <end position="1721"/>
    </location>
</feature>
<feature type="region of interest" description="Disordered" evidence="3">
    <location>
        <begin position="1166"/>
        <end position="1203"/>
    </location>
</feature>
<dbReference type="EMBL" id="JAHXZJ010000002">
    <property type="protein sequence ID" value="KAH0564181.1"/>
    <property type="molecule type" value="Genomic_DNA"/>
</dbReference>
<dbReference type="InterPro" id="IPR001680">
    <property type="entry name" value="WD40_rpt"/>
</dbReference>
<name>A0AAV7IMJ3_COTGL</name>
<gene>
    <name evidence="4" type="ORF">KQX54_010016</name>
</gene>
<feature type="compositionally biased region" description="Low complexity" evidence="3">
    <location>
        <begin position="822"/>
        <end position="849"/>
    </location>
</feature>
<feature type="compositionally biased region" description="Low complexity" evidence="3">
    <location>
        <begin position="891"/>
        <end position="905"/>
    </location>
</feature>
<evidence type="ECO:0000313" key="4">
    <source>
        <dbReference type="EMBL" id="KAH0564181.1"/>
    </source>
</evidence>
<feature type="region of interest" description="Disordered" evidence="3">
    <location>
        <begin position="1238"/>
        <end position="1261"/>
    </location>
</feature>
<keyword evidence="1" id="KW-0853">WD repeat</keyword>
<feature type="compositionally biased region" description="Basic and acidic residues" evidence="3">
    <location>
        <begin position="913"/>
        <end position="923"/>
    </location>
</feature>
<feature type="region of interest" description="Disordered" evidence="3">
    <location>
        <begin position="450"/>
        <end position="475"/>
    </location>
</feature>
<feature type="region of interest" description="Disordered" evidence="3">
    <location>
        <begin position="889"/>
        <end position="1152"/>
    </location>
</feature>
<feature type="region of interest" description="Disordered" evidence="3">
    <location>
        <begin position="1824"/>
        <end position="1856"/>
    </location>
</feature>
<dbReference type="SMART" id="SM00320">
    <property type="entry name" value="WD40"/>
    <property type="match status" value="3"/>
</dbReference>
<dbReference type="GO" id="GO:0000045">
    <property type="term" value="P:autophagosome assembly"/>
    <property type="evidence" value="ECO:0007669"/>
    <property type="project" value="TreeGrafter"/>
</dbReference>
<feature type="compositionally biased region" description="Polar residues" evidence="3">
    <location>
        <begin position="732"/>
        <end position="749"/>
    </location>
</feature>
<feature type="compositionally biased region" description="Polar residues" evidence="3">
    <location>
        <begin position="774"/>
        <end position="793"/>
    </location>
</feature>
<sequence length="2156" mass="243913">MEECNGCKKKKMDQPNDKIPPRRKRNLMQNFIHRDIGIGTKGSANTKSFEFLAETNLVLKDHEEMKCNIPGSPRATYLMVFSPDGKKVASTHGNRNVCITDLTTGKNIKTLTGHPRSPWCIAFHPSSELVATGCLAGQVRVWDLQGGSEVWSSGNPTAIASLAFHPSERLLIIATHNQIHFWDWRSSEPFAVASTRSDSEKVRFVAFDRLGRKLITGIANTLHSQSQWDRPPNDHLNRRLLRPDYRIQYERPDPNSSGNNHHRIPLGINIWNDFSNRLPELSANRYPTYISFDDLYRVRTTSRQNSAPANPDDDEFTNSPTMRNFLRDRHLPRAAARLLGRINDNGNVEQGNVTIEVRRNNLLSQNNEALGAEQPGHRLPNTHPYYLGSILRRVLRHLADIRRVPQLMLEDIFYEIDRNRSGLRSARHYFSFAPREARWRELAEEGILPPVPTMSLSTSPSSSNSLPTPRRLAEDDRTDCDRQLIYLWAELQLNQLYRNLIDHYEAQVHTFFNPSNNGLETESLRNFSPMQDNDIAGRTQRLSYILRVHQLPTSYDHVALVFQHLRRQRAYGSLWELRRAIQITSANNCNYLSRLRNLRVRLEVHATAYIGEERRGLNRSIRASLDIELRELRNLENQFRMANYRIEQLRQLFLQLSARSIPYYPSANAERVIYWTKLNRLIGISPEVISLYERNSRSDYNSSPTFQSDSRNPDNPSSSSSRLAGSSGNQSGRRNPGTSNRRLFEPSNSDPGDEEPPRRRLRRDTTDDNAGSEIRNNGHYSEATPDNSTSSEEGQFAQVPHPVLSIFTISSHSAFQPSVPRNTLNNQSQDSSNNSSPRQSNSNANQNQPAPLPPPPSTTTAATTSAAGTTNSDNSLWMALMIAQRLNTQQNNGSNDSNNSNAESNPGPSTSRHNNDNDNRNDENEMLLNEDEFMDVDEVGFGEEDEEEETRETPQVEDEDINHEEEEEEVEEDEPEVEGEVEEEEEDEEAEDTEEARITSQSAIAGVSREEEVQSSNNDPRPRLATRFSASTSREPNRVEDEENTAEQSEIGYWLLQENSNPDSNDAGTSSNSTPLRWTSRWIRTSPSNRPGSTRTPLSPYEQPPFFPFRSLRDQQRCDAEQRRHSSETPSASAPDSNPTDSQSESGVQGSASSVLLQELASALQVDETPNTSDSMDRILSSGQAASDNTDNNDAPGTSRTRIDVQITELRNYMTRYQTSRSKWKVLLQELRSLHSRNFQRNTSEDPVASTSRDTQDSPSVERLRNFKKALIQNYERQHGASSSSAGPSWLANRTQEPRTSGETSPVFTPEQYNMLEELSNCIPQEHEAENLFYQNFISFLDGNYPRLSSSSYSNSTSDHTYSNLTIRDRESESPTISSLAHRLVSKWTPPGSNDSLDEDGEVRRITPGIAEYIRIKTYARDYVHQTDDMRPLRLALHTLDARLLNYWCFLPDYGSESRSRTPANRMLMIMSKSTQYSLLGAFEKVRITLNKINENGAYERLCYIYVIIRLALELIDLVIAQSIIIYCEATEADRASERRGSRREQPSTSEPPEGTNASGSNNQPDSNLRSTRLLLGTADALPMPRPVILKYRRMADRLERLFPNSMIYQSQNQNYNPSINNIGSNVGNNNSNGNSNFISPTPSTSIANDSSRLGRNLGIASESSTLSAELQSIIERIQNNVNSLSGVVDDTRLSESTNSATSAANSSKFPRTRNYPRQSRVHEDDILRAIRRLSASVLLNRASSRLTSLRFWQPTTEPSWTLPIRRITSSRDAPRQQLNVPVLQVNNVPVSDFNNLPGHRDHLLRLPPPSYETPRRILTTRIQRQNAVQSDSSNSSSSQGSDHAAPEFVSPPIDPIRSSPWVPMINLNEIARARFPGHVAAAGMAVDANGGRGDGQEPANDDNDDVEIRTEHVPMSFHDSEQQKYRVQAWDFSDGKIPDIRDSEKNIVVRECKIHNDANIDISSDGKYLASFLPSGRMHMSTTIGIYSLEWETLGKQLHSTKVDQTVASLSISPTHGHLLVGLASRRVHAPLRPFPMALIYKFIERPLEDETTEKEIKNLETREDEVLDQFLPYSFETYNIPSFLTHTRMLSNRYASRNQEDQKDSKKSMVLLRELQQVHRENAGYMSLNCIRWVPQAGQGIIYATNTGLLNILH</sequence>
<feature type="region of interest" description="Disordered" evidence="3">
    <location>
        <begin position="817"/>
        <end position="871"/>
    </location>
</feature>
<feature type="compositionally biased region" description="Low complexity" evidence="3">
    <location>
        <begin position="708"/>
        <end position="731"/>
    </location>
</feature>
<keyword evidence="5" id="KW-1185">Reference proteome</keyword>
<feature type="region of interest" description="Disordered" evidence="3">
    <location>
        <begin position="697"/>
        <end position="795"/>
    </location>
</feature>
<feature type="compositionally biased region" description="Polar residues" evidence="3">
    <location>
        <begin position="1547"/>
        <end position="1569"/>
    </location>
</feature>
<evidence type="ECO:0008006" key="6">
    <source>
        <dbReference type="Google" id="ProtNLM"/>
    </source>
</evidence>
<evidence type="ECO:0000313" key="5">
    <source>
        <dbReference type="Proteomes" id="UP000826195"/>
    </source>
</evidence>
<feature type="compositionally biased region" description="Polar residues" evidence="3">
    <location>
        <begin position="1181"/>
        <end position="1200"/>
    </location>
</feature>
<feature type="compositionally biased region" description="Polar residues" evidence="3">
    <location>
        <begin position="1057"/>
        <end position="1097"/>
    </location>
</feature>
<dbReference type="SUPFAM" id="SSF50978">
    <property type="entry name" value="WD40 repeat-like"/>
    <property type="match status" value="1"/>
</dbReference>
<evidence type="ECO:0000256" key="2">
    <source>
        <dbReference type="SAM" id="Coils"/>
    </source>
</evidence>
<dbReference type="InterPro" id="IPR052596">
    <property type="entry name" value="AMBRA1_autophagy"/>
</dbReference>
<feature type="region of interest" description="Disordered" evidence="3">
    <location>
        <begin position="1536"/>
        <end position="1569"/>
    </location>
</feature>
<feature type="repeat" description="WD" evidence="1">
    <location>
        <begin position="111"/>
        <end position="152"/>
    </location>
</feature>
<protein>
    <recommendedName>
        <fullName evidence="6">Activating molecule in BECN1-regulated autophagy protein 1</fullName>
    </recommendedName>
</protein>
<dbReference type="PROSITE" id="PS50294">
    <property type="entry name" value="WD_REPEATS_REGION"/>
    <property type="match status" value="1"/>
</dbReference>